<proteinExistence type="predicted"/>
<keyword evidence="3" id="KW-1185">Reference proteome</keyword>
<evidence type="ECO:0000313" key="3">
    <source>
        <dbReference type="Proteomes" id="UP000002051"/>
    </source>
</evidence>
<dbReference type="EnsemblPlants" id="KEH27359">
    <property type="protein sequence ID" value="KEH27359"/>
    <property type="gene ID" value="MTR_5g006795"/>
</dbReference>
<gene>
    <name evidence="1" type="ordered locus">MTR_5g006795</name>
</gene>
<reference evidence="2" key="3">
    <citation type="submission" date="2015-04" db="UniProtKB">
        <authorList>
            <consortium name="EnsemblPlants"/>
        </authorList>
    </citation>
    <scope>IDENTIFICATION</scope>
    <source>
        <strain evidence="2">cv. Jemalong A17</strain>
    </source>
</reference>
<evidence type="ECO:0000313" key="1">
    <source>
        <dbReference type="EMBL" id="KEH27359.1"/>
    </source>
</evidence>
<organism evidence="1 3">
    <name type="scientific">Medicago truncatula</name>
    <name type="common">Barrel medic</name>
    <name type="synonym">Medicago tribuloides</name>
    <dbReference type="NCBI Taxonomy" id="3880"/>
    <lineage>
        <taxon>Eukaryota</taxon>
        <taxon>Viridiplantae</taxon>
        <taxon>Streptophyta</taxon>
        <taxon>Embryophyta</taxon>
        <taxon>Tracheophyta</taxon>
        <taxon>Spermatophyta</taxon>
        <taxon>Magnoliopsida</taxon>
        <taxon>eudicotyledons</taxon>
        <taxon>Gunneridae</taxon>
        <taxon>Pentapetalae</taxon>
        <taxon>rosids</taxon>
        <taxon>fabids</taxon>
        <taxon>Fabales</taxon>
        <taxon>Fabaceae</taxon>
        <taxon>Papilionoideae</taxon>
        <taxon>50 kb inversion clade</taxon>
        <taxon>NPAAA clade</taxon>
        <taxon>Hologalegina</taxon>
        <taxon>IRL clade</taxon>
        <taxon>Trifolieae</taxon>
        <taxon>Medicago</taxon>
    </lineage>
</organism>
<dbReference type="HOGENOM" id="CLU_2999489_0_0_1"/>
<sequence length="57" mass="6369">MAKRSVLESERTRQIRVEPSAYAIRVKSVEKRKRGSRSIITDASVTVVGGGVVLERR</sequence>
<dbReference type="Proteomes" id="UP000002051">
    <property type="component" value="Chromosome 5"/>
</dbReference>
<protein>
    <submittedName>
        <fullName evidence="1 2">Uncharacterized protein</fullName>
    </submittedName>
</protein>
<dbReference type="AlphaFoldDB" id="A0A072UC60"/>
<evidence type="ECO:0000313" key="2">
    <source>
        <dbReference type="EnsemblPlants" id="KEH27359"/>
    </source>
</evidence>
<dbReference type="EMBL" id="CM001221">
    <property type="protein sequence ID" value="KEH27359.1"/>
    <property type="molecule type" value="Genomic_DNA"/>
</dbReference>
<accession>A0A072UC60</accession>
<reference evidence="1 3" key="2">
    <citation type="journal article" date="2014" name="BMC Genomics">
        <title>An improved genome release (version Mt4.0) for the model legume Medicago truncatula.</title>
        <authorList>
            <person name="Tang H."/>
            <person name="Krishnakumar V."/>
            <person name="Bidwell S."/>
            <person name="Rosen B."/>
            <person name="Chan A."/>
            <person name="Zhou S."/>
            <person name="Gentzbittel L."/>
            <person name="Childs K.L."/>
            <person name="Yandell M."/>
            <person name="Gundlach H."/>
            <person name="Mayer K.F."/>
            <person name="Schwartz D.C."/>
            <person name="Town C.D."/>
        </authorList>
    </citation>
    <scope>GENOME REANNOTATION</scope>
    <source>
        <strain evidence="1">A17</strain>
        <strain evidence="2 3">cv. Jemalong A17</strain>
    </source>
</reference>
<reference evidence="1 3" key="1">
    <citation type="journal article" date="2011" name="Nature">
        <title>The Medicago genome provides insight into the evolution of rhizobial symbioses.</title>
        <authorList>
            <person name="Young N.D."/>
            <person name="Debelle F."/>
            <person name="Oldroyd G.E."/>
            <person name="Geurts R."/>
            <person name="Cannon S.B."/>
            <person name="Udvardi M.K."/>
            <person name="Benedito V.A."/>
            <person name="Mayer K.F."/>
            <person name="Gouzy J."/>
            <person name="Schoof H."/>
            <person name="Van de Peer Y."/>
            <person name="Proost S."/>
            <person name="Cook D.R."/>
            <person name="Meyers B.C."/>
            <person name="Spannagl M."/>
            <person name="Cheung F."/>
            <person name="De Mita S."/>
            <person name="Krishnakumar V."/>
            <person name="Gundlach H."/>
            <person name="Zhou S."/>
            <person name="Mudge J."/>
            <person name="Bharti A.K."/>
            <person name="Murray J.D."/>
            <person name="Naoumkina M.A."/>
            <person name="Rosen B."/>
            <person name="Silverstein K.A."/>
            <person name="Tang H."/>
            <person name="Rombauts S."/>
            <person name="Zhao P.X."/>
            <person name="Zhou P."/>
            <person name="Barbe V."/>
            <person name="Bardou P."/>
            <person name="Bechner M."/>
            <person name="Bellec A."/>
            <person name="Berger A."/>
            <person name="Berges H."/>
            <person name="Bidwell S."/>
            <person name="Bisseling T."/>
            <person name="Choisne N."/>
            <person name="Couloux A."/>
            <person name="Denny R."/>
            <person name="Deshpande S."/>
            <person name="Dai X."/>
            <person name="Doyle J.J."/>
            <person name="Dudez A.M."/>
            <person name="Farmer A.D."/>
            <person name="Fouteau S."/>
            <person name="Franken C."/>
            <person name="Gibelin C."/>
            <person name="Gish J."/>
            <person name="Goldstein S."/>
            <person name="Gonzalez A.J."/>
            <person name="Green P.J."/>
            <person name="Hallab A."/>
            <person name="Hartog M."/>
            <person name="Hua A."/>
            <person name="Humphray S.J."/>
            <person name="Jeong D.H."/>
            <person name="Jing Y."/>
            <person name="Jocker A."/>
            <person name="Kenton S.M."/>
            <person name="Kim D.J."/>
            <person name="Klee K."/>
            <person name="Lai H."/>
            <person name="Lang C."/>
            <person name="Lin S."/>
            <person name="Macmil S.L."/>
            <person name="Magdelenat G."/>
            <person name="Matthews L."/>
            <person name="McCorrison J."/>
            <person name="Monaghan E.L."/>
            <person name="Mun J.H."/>
            <person name="Najar F.Z."/>
            <person name="Nicholson C."/>
            <person name="Noirot C."/>
            <person name="O'Bleness M."/>
            <person name="Paule C.R."/>
            <person name="Poulain J."/>
            <person name="Prion F."/>
            <person name="Qin B."/>
            <person name="Qu C."/>
            <person name="Retzel E.F."/>
            <person name="Riddle C."/>
            <person name="Sallet E."/>
            <person name="Samain S."/>
            <person name="Samson N."/>
            <person name="Sanders I."/>
            <person name="Saurat O."/>
            <person name="Scarpelli C."/>
            <person name="Schiex T."/>
            <person name="Segurens B."/>
            <person name="Severin A.J."/>
            <person name="Sherrier D.J."/>
            <person name="Shi R."/>
            <person name="Sims S."/>
            <person name="Singer S.R."/>
            <person name="Sinharoy S."/>
            <person name="Sterck L."/>
            <person name="Viollet A."/>
            <person name="Wang B.B."/>
            <person name="Wang K."/>
            <person name="Wang M."/>
            <person name="Wang X."/>
            <person name="Warfsmann J."/>
            <person name="Weissenbach J."/>
            <person name="White D.D."/>
            <person name="White J.D."/>
            <person name="Wiley G.B."/>
            <person name="Wincker P."/>
            <person name="Xing Y."/>
            <person name="Yang L."/>
            <person name="Yao Z."/>
            <person name="Ying F."/>
            <person name="Zhai J."/>
            <person name="Zhou L."/>
            <person name="Zuber A."/>
            <person name="Denarie J."/>
            <person name="Dixon R.A."/>
            <person name="May G.D."/>
            <person name="Schwartz D.C."/>
            <person name="Rogers J."/>
            <person name="Quetier F."/>
            <person name="Town C.D."/>
            <person name="Roe B.A."/>
        </authorList>
    </citation>
    <scope>NUCLEOTIDE SEQUENCE [LARGE SCALE GENOMIC DNA]</scope>
    <source>
        <strain evidence="1">A17</strain>
        <strain evidence="2 3">cv. Jemalong A17</strain>
    </source>
</reference>
<name>A0A072UC60_MEDTR</name>